<dbReference type="AlphaFoldDB" id="A0A238Z7Q6"/>
<reference evidence="2 3" key="1">
    <citation type="submission" date="2017-06" db="EMBL/GenBank/DDBJ databases">
        <authorList>
            <person name="Kim H.J."/>
            <person name="Triplett B.A."/>
        </authorList>
    </citation>
    <scope>NUCLEOTIDE SEQUENCE [LARGE SCALE GENOMIC DNA]</scope>
    <source>
        <strain evidence="2 3">CGMCC 4.1858</strain>
    </source>
</reference>
<sequence>MSMFDKIKAKLKGHESQAQKGIDKGGDMLDDKTGGKYQRQVDTAQDKMGDEFGTGGTGEDRPPHS</sequence>
<dbReference type="InterPro" id="IPR028037">
    <property type="entry name" value="Antitoxin_Rv0909/MT0933"/>
</dbReference>
<proteinExistence type="predicted"/>
<keyword evidence="3" id="KW-1185">Reference proteome</keyword>
<evidence type="ECO:0000256" key="1">
    <source>
        <dbReference type="SAM" id="MobiDB-lite"/>
    </source>
</evidence>
<name>A0A238Z7Q6_9ACTN</name>
<organism evidence="2 3">
    <name type="scientific">Actinacidiphila glaucinigra</name>
    <dbReference type="NCBI Taxonomy" id="235986"/>
    <lineage>
        <taxon>Bacteria</taxon>
        <taxon>Bacillati</taxon>
        <taxon>Actinomycetota</taxon>
        <taxon>Actinomycetes</taxon>
        <taxon>Kitasatosporales</taxon>
        <taxon>Streptomycetaceae</taxon>
        <taxon>Actinacidiphila</taxon>
    </lineage>
</organism>
<protein>
    <submittedName>
        <fullName evidence="2">MT0933-like antitoxin protein</fullName>
    </submittedName>
</protein>
<dbReference type="EMBL" id="FZOF01000001">
    <property type="protein sequence ID" value="SNR79172.1"/>
    <property type="molecule type" value="Genomic_DNA"/>
</dbReference>
<gene>
    <name evidence="2" type="ORF">SAMN05216252_10150</name>
</gene>
<dbReference type="RefSeq" id="WP_089221524.1">
    <property type="nucleotide sequence ID" value="NZ_CP109201.1"/>
</dbReference>
<feature type="region of interest" description="Disordered" evidence="1">
    <location>
        <begin position="1"/>
        <end position="65"/>
    </location>
</feature>
<feature type="compositionally biased region" description="Basic and acidic residues" evidence="1">
    <location>
        <begin position="1"/>
        <end position="34"/>
    </location>
</feature>
<evidence type="ECO:0000313" key="3">
    <source>
        <dbReference type="Proteomes" id="UP000198280"/>
    </source>
</evidence>
<dbReference type="Proteomes" id="UP000198280">
    <property type="component" value="Unassembled WGS sequence"/>
</dbReference>
<accession>A0A238Z7Q6</accession>
<dbReference type="OrthoDB" id="5125103at2"/>
<evidence type="ECO:0000313" key="2">
    <source>
        <dbReference type="EMBL" id="SNR79172.1"/>
    </source>
</evidence>
<dbReference type="Pfam" id="PF14013">
    <property type="entry name" value="MT0933_antitox"/>
    <property type="match status" value="1"/>
</dbReference>